<reference evidence="2 3" key="1">
    <citation type="submission" date="2018-01" db="EMBL/GenBank/DDBJ databases">
        <title>Genome characterization of the sugarcane-associated fungus Trichoderma ghanense CCMA-1212 and their application in lignocelulose bioconversion.</title>
        <authorList>
            <person name="Steindorff A.S."/>
            <person name="Mendes T.D."/>
            <person name="Vilela E.S.D."/>
            <person name="Rodrigues D.S."/>
            <person name="Formighieri E.F."/>
            <person name="Melo I.S."/>
            <person name="Favaro L.C.L."/>
        </authorList>
    </citation>
    <scope>NUCLEOTIDE SEQUENCE [LARGE SCALE GENOMIC DNA]</scope>
    <source>
        <strain evidence="2 3">CCMA-1212</strain>
    </source>
</reference>
<feature type="region of interest" description="Disordered" evidence="1">
    <location>
        <begin position="50"/>
        <end position="105"/>
    </location>
</feature>
<dbReference type="Proteomes" id="UP001642720">
    <property type="component" value="Unassembled WGS sequence"/>
</dbReference>
<feature type="compositionally biased region" description="Basic and acidic residues" evidence="1">
    <location>
        <begin position="91"/>
        <end position="105"/>
    </location>
</feature>
<feature type="compositionally biased region" description="Polar residues" evidence="1">
    <location>
        <begin position="64"/>
        <end position="75"/>
    </location>
</feature>
<evidence type="ECO:0000256" key="1">
    <source>
        <dbReference type="SAM" id="MobiDB-lite"/>
    </source>
</evidence>
<name>A0ABY2H0C6_9HYPO</name>
<feature type="region of interest" description="Disordered" evidence="1">
    <location>
        <begin position="1"/>
        <end position="37"/>
    </location>
</feature>
<protein>
    <submittedName>
        <fullName evidence="2">Uncharacterized protein</fullName>
    </submittedName>
</protein>
<dbReference type="GeneID" id="300577975"/>
<sequence>MPSTNHPRRHRRRNASGSAKPVNERQLAPAANIEESQILEVLPTQLTEVDLKPKTAMEQACDSGPTQSHRNAQTSGDHRNVESLASPETKGQNKDAPKLKDNEIKKKVSQGNLMAEAGPWNTVSLSSDEESGGWIKITRDDYEAERHAVSDNGHDVSQEDAGACIDENYAHLDEKDWELVDV</sequence>
<evidence type="ECO:0000313" key="2">
    <source>
        <dbReference type="EMBL" id="TFB01687.1"/>
    </source>
</evidence>
<feature type="compositionally biased region" description="Basic residues" evidence="1">
    <location>
        <begin position="1"/>
        <end position="14"/>
    </location>
</feature>
<keyword evidence="3" id="KW-1185">Reference proteome</keyword>
<dbReference type="RefSeq" id="XP_073557888.1">
    <property type="nucleotide sequence ID" value="XM_073703525.1"/>
</dbReference>
<accession>A0ABY2H0C6</accession>
<dbReference type="EMBL" id="PPTA01000008">
    <property type="protein sequence ID" value="TFB01687.1"/>
    <property type="molecule type" value="Genomic_DNA"/>
</dbReference>
<gene>
    <name evidence="2" type="ORF">CCMA1212_006296</name>
</gene>
<evidence type="ECO:0000313" key="3">
    <source>
        <dbReference type="Proteomes" id="UP001642720"/>
    </source>
</evidence>
<comment type="caution">
    <text evidence="2">The sequence shown here is derived from an EMBL/GenBank/DDBJ whole genome shotgun (WGS) entry which is preliminary data.</text>
</comment>
<organism evidence="2 3">
    <name type="scientific">Trichoderma ghanense</name>
    <dbReference type="NCBI Taxonomy" id="65468"/>
    <lineage>
        <taxon>Eukaryota</taxon>
        <taxon>Fungi</taxon>
        <taxon>Dikarya</taxon>
        <taxon>Ascomycota</taxon>
        <taxon>Pezizomycotina</taxon>
        <taxon>Sordariomycetes</taxon>
        <taxon>Hypocreomycetidae</taxon>
        <taxon>Hypocreales</taxon>
        <taxon>Hypocreaceae</taxon>
        <taxon>Trichoderma</taxon>
    </lineage>
</organism>
<proteinExistence type="predicted"/>